<evidence type="ECO:0000256" key="1">
    <source>
        <dbReference type="ARBA" id="ARBA00000085"/>
    </source>
</evidence>
<dbReference type="SMART" id="SM00388">
    <property type="entry name" value="HisKA"/>
    <property type="match status" value="1"/>
</dbReference>
<reference evidence="11" key="1">
    <citation type="submission" date="2021-05" db="EMBL/GenBank/DDBJ databases">
        <authorList>
            <person name="Pietrasiak N."/>
            <person name="Ward R."/>
            <person name="Stajich J.E."/>
            <person name="Kurbessoian T."/>
        </authorList>
    </citation>
    <scope>NUCLEOTIDE SEQUENCE</scope>
    <source>
        <strain evidence="11">GSE-TBD4-15B</strain>
    </source>
</reference>
<name>A0A951P7L2_9CYAN</name>
<evidence type="ECO:0000256" key="2">
    <source>
        <dbReference type="ARBA" id="ARBA00012438"/>
    </source>
</evidence>
<dbReference type="PANTHER" id="PTHR43547">
    <property type="entry name" value="TWO-COMPONENT HISTIDINE KINASE"/>
    <property type="match status" value="1"/>
</dbReference>
<evidence type="ECO:0000256" key="7">
    <source>
        <dbReference type="PROSITE-ProRule" id="PRU00169"/>
    </source>
</evidence>
<evidence type="ECO:0000313" key="11">
    <source>
        <dbReference type="EMBL" id="MBW4464073.1"/>
    </source>
</evidence>
<dbReference type="SMART" id="SM00448">
    <property type="entry name" value="REC"/>
    <property type="match status" value="1"/>
</dbReference>
<dbReference type="Pfam" id="PF00072">
    <property type="entry name" value="Response_reg"/>
    <property type="match status" value="1"/>
</dbReference>
<evidence type="ECO:0000259" key="10">
    <source>
        <dbReference type="PROSITE" id="PS50110"/>
    </source>
</evidence>
<dbReference type="Gene3D" id="3.40.50.2300">
    <property type="match status" value="1"/>
</dbReference>
<dbReference type="InterPro" id="IPR036890">
    <property type="entry name" value="HATPase_C_sf"/>
</dbReference>
<feature type="coiled-coil region" evidence="8">
    <location>
        <begin position="138"/>
        <end position="168"/>
    </location>
</feature>
<evidence type="ECO:0000256" key="5">
    <source>
        <dbReference type="ARBA" id="ARBA00022777"/>
    </source>
</evidence>
<sequence length="407" mass="45093">MSNSLSTLPTALPEAGVKGNILIVDDTPNNLRLLSSMLNRQGYEVRSAISGSVALMAVRTVALDLILLDINMPTMNGYEVCQQLKADPQTCDIPVIFLSALGEPLDKVQAFQVGGVDYITKPFQVEEVLARIENHLTLRRMQIELQRAKAEALRALEQEQELNRLKSEFVSMVSHDFRTPLTSIQGFADLLRHGGAALTPEIRERYFGKIDTAIEQLLYLLDEVLIIGSIEAGQTLYQPVSTDIQQFCQDLCETLRLRNSQVIQFCCTGCSQIETDQILLHRILTNLLSNAVKYSRADAEVIFNVRSSEQEMTFEIIDHGIGIPPESQQHLFKTFYRSNNVGLVKGTGLGLAVVKKCLDICGGAIEIVSQVGQGTTVRVRLPLLRAPSQSSPANLAQQTDQRKQQVL</sequence>
<dbReference type="InterPro" id="IPR003594">
    <property type="entry name" value="HATPase_dom"/>
</dbReference>
<evidence type="ECO:0000256" key="3">
    <source>
        <dbReference type="ARBA" id="ARBA00022553"/>
    </source>
</evidence>
<evidence type="ECO:0000256" key="4">
    <source>
        <dbReference type="ARBA" id="ARBA00022679"/>
    </source>
</evidence>
<comment type="catalytic activity">
    <reaction evidence="1">
        <text>ATP + protein L-histidine = ADP + protein N-phospho-L-histidine.</text>
        <dbReference type="EC" id="2.7.13.3"/>
    </reaction>
</comment>
<dbReference type="CDD" id="cd00075">
    <property type="entry name" value="HATPase"/>
    <property type="match status" value="1"/>
</dbReference>
<dbReference type="SMART" id="SM00387">
    <property type="entry name" value="HATPase_c"/>
    <property type="match status" value="1"/>
</dbReference>
<dbReference type="GO" id="GO:0000155">
    <property type="term" value="F:phosphorelay sensor kinase activity"/>
    <property type="evidence" value="ECO:0007669"/>
    <property type="project" value="InterPro"/>
</dbReference>
<dbReference type="InterPro" id="IPR003661">
    <property type="entry name" value="HisK_dim/P_dom"/>
</dbReference>
<evidence type="ECO:0000259" key="9">
    <source>
        <dbReference type="PROSITE" id="PS50109"/>
    </source>
</evidence>
<dbReference type="PROSITE" id="PS50110">
    <property type="entry name" value="RESPONSE_REGULATORY"/>
    <property type="match status" value="1"/>
</dbReference>
<dbReference type="EMBL" id="JAHHHV010000005">
    <property type="protein sequence ID" value="MBW4464073.1"/>
    <property type="molecule type" value="Genomic_DNA"/>
</dbReference>
<gene>
    <name evidence="11" type="ORF">KME07_01365</name>
</gene>
<dbReference type="PRINTS" id="PR00344">
    <property type="entry name" value="BCTRLSENSOR"/>
</dbReference>
<protein>
    <recommendedName>
        <fullName evidence="2">histidine kinase</fullName>
        <ecNumber evidence="2">2.7.13.3</ecNumber>
    </recommendedName>
</protein>
<feature type="domain" description="Histidine kinase" evidence="9">
    <location>
        <begin position="172"/>
        <end position="385"/>
    </location>
</feature>
<evidence type="ECO:0000313" key="12">
    <source>
        <dbReference type="Proteomes" id="UP000707356"/>
    </source>
</evidence>
<dbReference type="InterPro" id="IPR005467">
    <property type="entry name" value="His_kinase_dom"/>
</dbReference>
<dbReference type="PANTHER" id="PTHR43547:SF2">
    <property type="entry name" value="HYBRID SIGNAL TRANSDUCTION HISTIDINE KINASE C"/>
    <property type="match status" value="1"/>
</dbReference>
<feature type="modified residue" description="4-aspartylphosphate" evidence="7">
    <location>
        <position position="69"/>
    </location>
</feature>
<dbReference type="EC" id="2.7.13.3" evidence="2"/>
<dbReference type="Proteomes" id="UP000707356">
    <property type="component" value="Unassembled WGS sequence"/>
</dbReference>
<comment type="caution">
    <text evidence="11">The sequence shown here is derived from an EMBL/GenBank/DDBJ whole genome shotgun (WGS) entry which is preliminary data.</text>
</comment>
<dbReference type="PROSITE" id="PS50109">
    <property type="entry name" value="HIS_KIN"/>
    <property type="match status" value="1"/>
</dbReference>
<keyword evidence="6" id="KW-0902">Two-component regulatory system</keyword>
<dbReference type="FunFam" id="3.30.565.10:FF:000006">
    <property type="entry name" value="Sensor histidine kinase WalK"/>
    <property type="match status" value="1"/>
</dbReference>
<reference evidence="11" key="2">
    <citation type="journal article" date="2022" name="Microbiol. Resour. Announc.">
        <title>Metagenome Sequencing to Explore Phylogenomics of Terrestrial Cyanobacteria.</title>
        <authorList>
            <person name="Ward R.D."/>
            <person name="Stajich J.E."/>
            <person name="Johansen J.R."/>
            <person name="Huntemann M."/>
            <person name="Clum A."/>
            <person name="Foster B."/>
            <person name="Foster B."/>
            <person name="Roux S."/>
            <person name="Palaniappan K."/>
            <person name="Varghese N."/>
            <person name="Mukherjee S."/>
            <person name="Reddy T.B.K."/>
            <person name="Daum C."/>
            <person name="Copeland A."/>
            <person name="Chen I.A."/>
            <person name="Ivanova N.N."/>
            <person name="Kyrpides N.C."/>
            <person name="Shapiro N."/>
            <person name="Eloe-Fadrosh E.A."/>
            <person name="Pietrasiak N."/>
        </authorList>
    </citation>
    <scope>NUCLEOTIDE SEQUENCE</scope>
    <source>
        <strain evidence="11">GSE-TBD4-15B</strain>
    </source>
</reference>
<dbReference type="SUPFAM" id="SSF52172">
    <property type="entry name" value="CheY-like"/>
    <property type="match status" value="1"/>
</dbReference>
<keyword evidence="3 7" id="KW-0597">Phosphoprotein</keyword>
<keyword evidence="5 11" id="KW-0418">Kinase</keyword>
<dbReference type="Pfam" id="PF02518">
    <property type="entry name" value="HATPase_c"/>
    <property type="match status" value="1"/>
</dbReference>
<feature type="domain" description="Response regulatory" evidence="10">
    <location>
        <begin position="20"/>
        <end position="136"/>
    </location>
</feature>
<dbReference type="CDD" id="cd00082">
    <property type="entry name" value="HisKA"/>
    <property type="match status" value="1"/>
</dbReference>
<accession>A0A951P7L2</accession>
<evidence type="ECO:0000256" key="6">
    <source>
        <dbReference type="ARBA" id="ARBA00023012"/>
    </source>
</evidence>
<organism evidence="11 12">
    <name type="scientific">Pegethrix bostrychoides GSE-TBD4-15B</name>
    <dbReference type="NCBI Taxonomy" id="2839662"/>
    <lineage>
        <taxon>Bacteria</taxon>
        <taxon>Bacillati</taxon>
        <taxon>Cyanobacteriota</taxon>
        <taxon>Cyanophyceae</taxon>
        <taxon>Oculatellales</taxon>
        <taxon>Oculatellaceae</taxon>
        <taxon>Pegethrix</taxon>
    </lineage>
</organism>
<dbReference type="InterPro" id="IPR001789">
    <property type="entry name" value="Sig_transdc_resp-reg_receiver"/>
</dbReference>
<dbReference type="CDD" id="cd19920">
    <property type="entry name" value="REC_PA4781-like"/>
    <property type="match status" value="1"/>
</dbReference>
<dbReference type="Gene3D" id="3.30.565.10">
    <property type="entry name" value="Histidine kinase-like ATPase, C-terminal domain"/>
    <property type="match status" value="1"/>
</dbReference>
<dbReference type="InterPro" id="IPR011006">
    <property type="entry name" value="CheY-like_superfamily"/>
</dbReference>
<dbReference type="AlphaFoldDB" id="A0A951P7L2"/>
<keyword evidence="4" id="KW-0808">Transferase</keyword>
<keyword evidence="8" id="KW-0175">Coiled coil</keyword>
<dbReference type="InterPro" id="IPR004358">
    <property type="entry name" value="Sig_transdc_His_kin-like_C"/>
</dbReference>
<dbReference type="Pfam" id="PF00512">
    <property type="entry name" value="HisKA"/>
    <property type="match status" value="1"/>
</dbReference>
<dbReference type="Gene3D" id="1.10.287.130">
    <property type="match status" value="1"/>
</dbReference>
<proteinExistence type="predicted"/>
<dbReference type="SUPFAM" id="SSF55874">
    <property type="entry name" value="ATPase domain of HSP90 chaperone/DNA topoisomerase II/histidine kinase"/>
    <property type="match status" value="1"/>
</dbReference>
<evidence type="ECO:0000256" key="8">
    <source>
        <dbReference type="SAM" id="Coils"/>
    </source>
</evidence>